<evidence type="ECO:0000256" key="9">
    <source>
        <dbReference type="HAMAP-Rule" id="MF_01463"/>
    </source>
</evidence>
<feature type="region of interest" description="Disordered" evidence="10">
    <location>
        <begin position="130"/>
        <end position="161"/>
    </location>
</feature>
<evidence type="ECO:0000259" key="12">
    <source>
        <dbReference type="Pfam" id="PF21760"/>
    </source>
</evidence>
<feature type="transmembrane region" description="Helical" evidence="9">
    <location>
        <begin position="399"/>
        <end position="422"/>
    </location>
</feature>
<feature type="domain" description="Protein translocase subunit SecDF P1" evidence="12">
    <location>
        <begin position="70"/>
        <end position="126"/>
    </location>
</feature>
<dbReference type="GO" id="GO:0006605">
    <property type="term" value="P:protein targeting"/>
    <property type="evidence" value="ECO:0007669"/>
    <property type="project" value="UniProtKB-UniRule"/>
</dbReference>
<keyword evidence="6 9" id="KW-1133">Transmembrane helix</keyword>
<dbReference type="InterPro" id="IPR055344">
    <property type="entry name" value="SecD_SecF_C_bact"/>
</dbReference>
<gene>
    <name evidence="9" type="primary">secD</name>
    <name evidence="14" type="ORF">HDA30_000866</name>
</gene>
<evidence type="ECO:0000259" key="11">
    <source>
        <dbReference type="Pfam" id="PF02355"/>
    </source>
</evidence>
<dbReference type="AlphaFoldDB" id="A0A7W7GNF0"/>
<evidence type="ECO:0000313" key="14">
    <source>
        <dbReference type="EMBL" id="MBB4735358.1"/>
    </source>
</evidence>
<dbReference type="HAMAP" id="MF_01463_B">
    <property type="entry name" value="SecD_B"/>
    <property type="match status" value="1"/>
</dbReference>
<dbReference type="PANTHER" id="PTHR30081:SF1">
    <property type="entry name" value="PROTEIN TRANSLOCASE SUBUNIT SECD"/>
    <property type="match status" value="1"/>
</dbReference>
<evidence type="ECO:0000256" key="6">
    <source>
        <dbReference type="ARBA" id="ARBA00022989"/>
    </source>
</evidence>
<comment type="caution">
    <text evidence="9">Lacks conserved residue(s) required for the propagation of feature annotation.</text>
</comment>
<comment type="similarity">
    <text evidence="9">Belongs to the SecD/SecF family. SecD subfamily.</text>
</comment>
<dbReference type="RefSeq" id="WP_184241214.1">
    <property type="nucleotide sequence ID" value="NZ_JACHNA010000001.1"/>
</dbReference>
<dbReference type="Gene3D" id="3.30.70.3220">
    <property type="match status" value="1"/>
</dbReference>
<keyword evidence="8 9" id="KW-0472">Membrane</keyword>
<keyword evidence="3 9" id="KW-1003">Cell membrane</keyword>
<dbReference type="InterPro" id="IPR005791">
    <property type="entry name" value="SecD"/>
</dbReference>
<dbReference type="SUPFAM" id="SSF82866">
    <property type="entry name" value="Multidrug efflux transporter AcrB transmembrane domain"/>
    <property type="match status" value="1"/>
</dbReference>
<keyword evidence="15" id="KW-1185">Reference proteome</keyword>
<sequence length="611" mass="65096">MAAKTPTSAARATLAWLGALVAALTIALGVGVSTNQASWAPRLALDLEGGTQMVLAPQTSSGEQVTPEQLQQAVEIIRARVDGSGVSEAEVATQGADNVVVSLPGTPDAQTRRLILASADMQFRPVLQAGDAAPVPKDQRVPKKDFPTPDGKPADAYDPNWLTPELMDRFQKTDCRQPRDPGADPLPEDKAAVVCQPPAESADGQQVPGKKYIVGPVLIPGTDIKDASNGMSQTSSGVSTSQWVVNISFNEAGSKAFAEVTRRLTPMPDADPRKQFAIVLDDEVVSAPQSNAVITNGQAQISGPTLDEKGTAELAEQLGYGALPISFTMESEQQISATLGQDQLFWGLIAGLIGLALVAVFQFFQYRLLGLLTFGSILVMGVLTYLAIALLGWTDNYRLSLAGIAGLIVAIGLTADSFIVYFERIKDELRAGHGIESAVHEGWKRARRTIWASKAVNLLAALVLYFVAVGNVRGFAFTLGLTAIADLIVVFWFTHPMMILLAQTRTIGGGHRWSGLDPTLLGREPLYKGAGRFRDFSTLSDHEAAGAAAASAEADEDSPVRVGPAGLAATGSGTSTTASRRRRGRRREQTMTIAERRRAAQRAADDQQEEQ</sequence>
<feature type="transmembrane region" description="Helical" evidence="9">
    <location>
        <begin position="450"/>
        <end position="468"/>
    </location>
</feature>
<dbReference type="InterPro" id="IPR022813">
    <property type="entry name" value="SecD/SecF_arch_bac"/>
</dbReference>
<keyword evidence="5 9" id="KW-0653">Protein transport</keyword>
<comment type="caution">
    <text evidence="14">The sequence shown here is derived from an EMBL/GenBank/DDBJ whole genome shotgun (WGS) entry which is preliminary data.</text>
</comment>
<keyword evidence="4 9" id="KW-0812">Transmembrane</keyword>
<feature type="domain" description="Protein export membrane protein SecD/SecF C-terminal" evidence="11">
    <location>
        <begin position="327"/>
        <end position="501"/>
    </location>
</feature>
<dbReference type="Proteomes" id="UP000540191">
    <property type="component" value="Unassembled WGS sequence"/>
</dbReference>
<feature type="region of interest" description="Disordered" evidence="10">
    <location>
        <begin position="547"/>
        <end position="611"/>
    </location>
</feature>
<evidence type="ECO:0000256" key="2">
    <source>
        <dbReference type="ARBA" id="ARBA00022448"/>
    </source>
</evidence>
<keyword evidence="2 9" id="KW-0813">Transport</keyword>
<feature type="transmembrane region" description="Helical" evidence="9">
    <location>
        <begin position="371"/>
        <end position="393"/>
    </location>
</feature>
<dbReference type="GO" id="GO:0065002">
    <property type="term" value="P:intracellular protein transmembrane transport"/>
    <property type="evidence" value="ECO:0007669"/>
    <property type="project" value="UniProtKB-UniRule"/>
</dbReference>
<feature type="transmembrane region" description="Helical" evidence="9">
    <location>
        <begin position="344"/>
        <end position="364"/>
    </location>
</feature>
<evidence type="ECO:0000259" key="13">
    <source>
        <dbReference type="Pfam" id="PF22599"/>
    </source>
</evidence>
<comment type="function">
    <text evidence="9">Part of the Sec protein translocase complex. Interacts with the SecYEG preprotein conducting channel. SecDF uses the proton motive force (PMF) to complete protein translocation after the ATP-dependent function of SecA.</text>
</comment>
<organism evidence="14 15">
    <name type="scientific">Micrococcus cohnii</name>
    <dbReference type="NCBI Taxonomy" id="993416"/>
    <lineage>
        <taxon>Bacteria</taxon>
        <taxon>Bacillati</taxon>
        <taxon>Actinomycetota</taxon>
        <taxon>Actinomycetes</taxon>
        <taxon>Micrococcales</taxon>
        <taxon>Micrococcaceae</taxon>
        <taxon>Micrococcus</taxon>
    </lineage>
</organism>
<evidence type="ECO:0000256" key="1">
    <source>
        <dbReference type="ARBA" id="ARBA00004651"/>
    </source>
</evidence>
<name>A0A7W7GNF0_9MICC</name>
<evidence type="ECO:0000256" key="3">
    <source>
        <dbReference type="ARBA" id="ARBA00022475"/>
    </source>
</evidence>
<feature type="compositionally biased region" description="Basic and acidic residues" evidence="10">
    <location>
        <begin position="137"/>
        <end position="155"/>
    </location>
</feature>
<dbReference type="GO" id="GO:0043952">
    <property type="term" value="P:protein transport by the Sec complex"/>
    <property type="evidence" value="ECO:0007669"/>
    <property type="project" value="UniProtKB-UniRule"/>
</dbReference>
<dbReference type="Pfam" id="PF02355">
    <property type="entry name" value="SecD_SecF_C"/>
    <property type="match status" value="1"/>
</dbReference>
<keyword evidence="7 9" id="KW-0811">Translocation</keyword>
<evidence type="ECO:0000313" key="15">
    <source>
        <dbReference type="Proteomes" id="UP000540191"/>
    </source>
</evidence>
<dbReference type="NCBIfam" id="TIGR01129">
    <property type="entry name" value="secD"/>
    <property type="match status" value="1"/>
</dbReference>
<comment type="subunit">
    <text evidence="9">Forms a complex with SecF. Part of the essential Sec protein translocation apparatus which comprises SecA, SecYEG and auxiliary proteins SecDF. Other proteins may also be involved.</text>
</comment>
<comment type="subcellular location">
    <subcellularLocation>
        <location evidence="1 9">Cell membrane</location>
        <topology evidence="1 9">Multi-pass membrane protein</topology>
    </subcellularLocation>
</comment>
<evidence type="ECO:0000256" key="8">
    <source>
        <dbReference type="ARBA" id="ARBA00023136"/>
    </source>
</evidence>
<feature type="domain" description="SecDF P1 head subdomain" evidence="13">
    <location>
        <begin position="206"/>
        <end position="325"/>
    </location>
</feature>
<dbReference type="InterPro" id="IPR054384">
    <property type="entry name" value="SecDF_P1_head"/>
</dbReference>
<dbReference type="GO" id="GO:0005886">
    <property type="term" value="C:plasma membrane"/>
    <property type="evidence" value="ECO:0007669"/>
    <property type="project" value="UniProtKB-SubCell"/>
</dbReference>
<proteinExistence type="inferred from homology"/>
<evidence type="ECO:0000256" key="5">
    <source>
        <dbReference type="ARBA" id="ARBA00022927"/>
    </source>
</evidence>
<accession>A0A7W7GNF0</accession>
<dbReference type="PANTHER" id="PTHR30081">
    <property type="entry name" value="PROTEIN-EXPORT MEMBRANE PROTEIN SEC"/>
    <property type="match status" value="1"/>
</dbReference>
<dbReference type="Gene3D" id="3.30.1360.200">
    <property type="match status" value="1"/>
</dbReference>
<dbReference type="NCBIfam" id="TIGR00916">
    <property type="entry name" value="2A0604s01"/>
    <property type="match status" value="1"/>
</dbReference>
<dbReference type="EMBL" id="JACHNA010000001">
    <property type="protein sequence ID" value="MBB4735358.1"/>
    <property type="molecule type" value="Genomic_DNA"/>
</dbReference>
<protein>
    <recommendedName>
        <fullName evidence="9">Protein translocase subunit SecD</fullName>
    </recommendedName>
</protein>
<dbReference type="InterPro" id="IPR048634">
    <property type="entry name" value="SecD_SecF_C"/>
</dbReference>
<dbReference type="InterPro" id="IPR048631">
    <property type="entry name" value="SecD_1st"/>
</dbReference>
<dbReference type="GO" id="GO:0015450">
    <property type="term" value="F:protein-transporting ATPase activity"/>
    <property type="evidence" value="ECO:0007669"/>
    <property type="project" value="InterPro"/>
</dbReference>
<reference evidence="14 15" key="1">
    <citation type="submission" date="2020-08" db="EMBL/GenBank/DDBJ databases">
        <title>Sequencing the genomes of 1000 actinobacteria strains.</title>
        <authorList>
            <person name="Klenk H.-P."/>
        </authorList>
    </citation>
    <scope>NUCLEOTIDE SEQUENCE [LARGE SCALE GENOMIC DNA]</scope>
    <source>
        <strain evidence="14 15">DSM 23974</strain>
    </source>
</reference>
<feature type="compositionally biased region" description="Low complexity" evidence="10">
    <location>
        <begin position="568"/>
        <end position="578"/>
    </location>
</feature>
<evidence type="ECO:0000256" key="7">
    <source>
        <dbReference type="ARBA" id="ARBA00023010"/>
    </source>
</evidence>
<dbReference type="Pfam" id="PF21760">
    <property type="entry name" value="SecD_1st"/>
    <property type="match status" value="1"/>
</dbReference>
<evidence type="ECO:0000256" key="10">
    <source>
        <dbReference type="SAM" id="MobiDB-lite"/>
    </source>
</evidence>
<feature type="transmembrane region" description="Helical" evidence="9">
    <location>
        <begin position="474"/>
        <end position="493"/>
    </location>
</feature>
<dbReference type="Pfam" id="PF22599">
    <property type="entry name" value="SecDF_P1_head"/>
    <property type="match status" value="1"/>
</dbReference>
<evidence type="ECO:0000256" key="4">
    <source>
        <dbReference type="ARBA" id="ARBA00022692"/>
    </source>
</evidence>